<keyword evidence="6" id="KW-0498">Mitosis</keyword>
<keyword evidence="4" id="KW-0808">Transferase</keyword>
<dbReference type="InterPro" id="IPR002058">
    <property type="entry name" value="PAP_assoc"/>
</dbReference>
<dbReference type="InterPro" id="IPR045862">
    <property type="entry name" value="Trf4-like"/>
</dbReference>
<feature type="compositionally biased region" description="Acidic residues" evidence="10">
    <location>
        <begin position="61"/>
        <end position="71"/>
    </location>
</feature>
<dbReference type="PANTHER" id="PTHR23092:SF15">
    <property type="entry name" value="INACTIVE NON-CANONICAL POLY(A) RNA POLYMERASE PROTEIN TRF4-2-RELATED"/>
    <property type="match status" value="1"/>
</dbReference>
<evidence type="ECO:0000313" key="14">
    <source>
        <dbReference type="Proteomes" id="UP000189513"/>
    </source>
</evidence>
<keyword evidence="6" id="KW-0131">Cell cycle</keyword>
<evidence type="ECO:0000313" key="13">
    <source>
        <dbReference type="EMBL" id="ONH69657.1"/>
    </source>
</evidence>
<dbReference type="GO" id="GO:0071039">
    <property type="term" value="P:nuclear polyadenylation-dependent CUT catabolic process"/>
    <property type="evidence" value="ECO:0007669"/>
    <property type="project" value="UniProtKB-ARBA"/>
</dbReference>
<dbReference type="FunFam" id="1.10.1410.10:FF:000003">
    <property type="entry name" value="non-canonical poly(A) RNA polymerase PAPD7"/>
    <property type="match status" value="1"/>
</dbReference>
<dbReference type="SUPFAM" id="SSF81301">
    <property type="entry name" value="Nucleotidyltransferase"/>
    <property type="match status" value="1"/>
</dbReference>
<dbReference type="SUPFAM" id="SSF81631">
    <property type="entry name" value="PAP/OAS1 substrate-binding domain"/>
    <property type="match status" value="1"/>
</dbReference>
<dbReference type="CDD" id="cd05402">
    <property type="entry name" value="NT_PAP_TUTase"/>
    <property type="match status" value="1"/>
</dbReference>
<evidence type="ECO:0000256" key="4">
    <source>
        <dbReference type="ARBA" id="ARBA00022679"/>
    </source>
</evidence>
<comment type="caution">
    <text evidence="13">The sequence shown here is derived from an EMBL/GenBank/DDBJ whole genome shotgun (WGS) entry which is preliminary data.</text>
</comment>
<keyword evidence="8" id="KW-0464">Manganese</keyword>
<protein>
    <recommendedName>
        <fullName evidence="3">polynucleotide adenylyltransferase</fullName>
        <ecNumber evidence="3">2.7.7.19</ecNumber>
    </recommendedName>
</protein>
<reference evidence="14" key="1">
    <citation type="journal article" date="2017" name="Genome Announc.">
        <title>Genome sequences of Cyberlindnera fabianii 65, Pichia kudriavzevii 129, and Saccharomyces cerevisiae 131 isolated from fermented masau fruits in Zimbabwe.</title>
        <authorList>
            <person name="van Rijswijck I.M.H."/>
            <person name="Derks M.F.L."/>
            <person name="Abee T."/>
            <person name="de Ridder D."/>
            <person name="Smid E.J."/>
        </authorList>
    </citation>
    <scope>NUCLEOTIDE SEQUENCE [LARGE SCALE GENOMIC DNA]</scope>
    <source>
        <strain evidence="14">65</strain>
    </source>
</reference>
<evidence type="ECO:0000256" key="1">
    <source>
        <dbReference type="ARBA" id="ARBA00001936"/>
    </source>
</evidence>
<comment type="cofactor">
    <cofactor evidence="1">
        <name>Mn(2+)</name>
        <dbReference type="ChEBI" id="CHEBI:29035"/>
    </cofactor>
</comment>
<feature type="compositionally biased region" description="Polar residues" evidence="10">
    <location>
        <begin position="109"/>
        <end position="122"/>
    </location>
</feature>
<dbReference type="PANTHER" id="PTHR23092">
    <property type="entry name" value="POLY(A) RNA POLYMERASE"/>
    <property type="match status" value="1"/>
</dbReference>
<dbReference type="GO" id="GO:0071051">
    <property type="term" value="P:poly(A)-dependent snoRNA 3'-end processing"/>
    <property type="evidence" value="ECO:0007669"/>
    <property type="project" value="UniProtKB-ARBA"/>
</dbReference>
<name>A0A1V2LCR5_CYBFA</name>
<dbReference type="GO" id="GO:0071037">
    <property type="term" value="P:nuclear polyadenylation-dependent snRNA catabolic process"/>
    <property type="evidence" value="ECO:0007669"/>
    <property type="project" value="UniProtKB-ARBA"/>
</dbReference>
<proteinExistence type="inferred from homology"/>
<dbReference type="GO" id="GO:0003729">
    <property type="term" value="F:mRNA binding"/>
    <property type="evidence" value="ECO:0007669"/>
    <property type="project" value="TreeGrafter"/>
</dbReference>
<feature type="domain" description="PAP-associated" evidence="11">
    <location>
        <begin position="376"/>
        <end position="435"/>
    </location>
</feature>
<feature type="region of interest" description="Disordered" evidence="10">
    <location>
        <begin position="39"/>
        <end position="75"/>
    </location>
</feature>
<dbReference type="GO" id="GO:0031499">
    <property type="term" value="C:TRAMP complex"/>
    <property type="evidence" value="ECO:0007669"/>
    <property type="project" value="TreeGrafter"/>
</dbReference>
<dbReference type="GO" id="GO:0071042">
    <property type="term" value="P:nuclear polyadenylation-dependent mRNA catabolic process"/>
    <property type="evidence" value="ECO:0007669"/>
    <property type="project" value="UniProtKB-ARBA"/>
</dbReference>
<evidence type="ECO:0000259" key="12">
    <source>
        <dbReference type="Pfam" id="PF22600"/>
    </source>
</evidence>
<sequence>MVRPKQNTKTKRTKQFLKKSTDRIKRSFDVFSNKNHENQYANLDEVEDKADSDIQLVESESQSEDELGDEDVQSRKRIKRDVILVDDYESEGENGHPDVSTVIPDESTKSAQPAEKTSNELTDGTDFIGFNFSSDEDEDNEEDAYSMDDNATDINTGDKKILNTDAPWVQDHDHSKQKEIADWLTMEIKDFIAYISPSKEEIEMRNSCVRRLRTAITGFWTDCEVHVFGSYATDLYLPGSDIDMVIVSERGNYENRNELYSLSSFLKRKKLAVKVEVIAKAKVPIIKFTEPKSNIHIDVSFERTNGIEAAKLIRGWIEETPGLREIVLIVKQFLAARKLNNVHVGGLGGYSIICLVYSFLRLHPRLSTGNISPYENLGVLLIEFFELYGRNFGYDNVAISVDTDNVRYLNKRYYPDLQGRVPFSLAIQDPSDPKNNISRGSFNIRDIKKAFNGAYEVLINQCYDMENATYKQRIGKSILGSVVKYRGKERDFKDERKLVTNEALAADDDTGSILSRSITPSVTFSEGASSSEDEVARPIAVPRRTKQKVNSSRPPADAPPKVEGKAVDDYMGLDASESDEDEEVARKLEKKKSSSSIDKDARREFWLNKGNALA</sequence>
<keyword evidence="5" id="KW-0479">Metal-binding</keyword>
<dbReference type="OMA" id="IIKQFLH"/>
<evidence type="ECO:0000256" key="5">
    <source>
        <dbReference type="ARBA" id="ARBA00022723"/>
    </source>
</evidence>
<feature type="domain" description="Poly(A) RNA polymerase mitochondrial-like central palm" evidence="12">
    <location>
        <begin position="184"/>
        <end position="316"/>
    </location>
</feature>
<dbReference type="GO" id="GO:1990817">
    <property type="term" value="F:poly(A) RNA polymerase activity"/>
    <property type="evidence" value="ECO:0007669"/>
    <property type="project" value="UniProtKB-EC"/>
</dbReference>
<accession>A0A1V2LCR5</accession>
<dbReference type="GO" id="GO:0071038">
    <property type="term" value="P:TRAMP-dependent tRNA surveillance pathway"/>
    <property type="evidence" value="ECO:0007669"/>
    <property type="project" value="UniProtKB-ARBA"/>
</dbReference>
<evidence type="ECO:0000256" key="6">
    <source>
        <dbReference type="ARBA" id="ARBA00022776"/>
    </source>
</evidence>
<evidence type="ECO:0000256" key="8">
    <source>
        <dbReference type="ARBA" id="ARBA00023211"/>
    </source>
</evidence>
<evidence type="ECO:0000256" key="10">
    <source>
        <dbReference type="SAM" id="MobiDB-lite"/>
    </source>
</evidence>
<comment type="catalytic activity">
    <reaction evidence="9">
        <text>RNA(n) + ATP = RNA(n)-3'-adenine ribonucleotide + diphosphate</text>
        <dbReference type="Rhea" id="RHEA:11332"/>
        <dbReference type="Rhea" id="RHEA-COMP:14527"/>
        <dbReference type="Rhea" id="RHEA-COMP:17347"/>
        <dbReference type="ChEBI" id="CHEBI:30616"/>
        <dbReference type="ChEBI" id="CHEBI:33019"/>
        <dbReference type="ChEBI" id="CHEBI:140395"/>
        <dbReference type="ChEBI" id="CHEBI:173115"/>
        <dbReference type="EC" id="2.7.7.19"/>
    </reaction>
</comment>
<dbReference type="AlphaFoldDB" id="A0A1V2LCR5"/>
<evidence type="ECO:0000256" key="3">
    <source>
        <dbReference type="ARBA" id="ARBA00012388"/>
    </source>
</evidence>
<dbReference type="GO" id="GO:0046872">
    <property type="term" value="F:metal ion binding"/>
    <property type="evidence" value="ECO:0007669"/>
    <property type="project" value="UniProtKB-KW"/>
</dbReference>
<gene>
    <name evidence="13" type="ORF">BON22_0284</name>
</gene>
<dbReference type="Pfam" id="PF22600">
    <property type="entry name" value="MTPAP-like_central"/>
    <property type="match status" value="1"/>
</dbReference>
<evidence type="ECO:0000259" key="11">
    <source>
        <dbReference type="Pfam" id="PF03828"/>
    </source>
</evidence>
<keyword evidence="14" id="KW-1185">Reference proteome</keyword>
<comment type="similarity">
    <text evidence="2">Belongs to the DNA polymerase type-B-like family.</text>
</comment>
<dbReference type="VEuPathDB" id="FungiDB:BON22_0284"/>
<dbReference type="InterPro" id="IPR043519">
    <property type="entry name" value="NT_sf"/>
</dbReference>
<dbReference type="Proteomes" id="UP000189513">
    <property type="component" value="Unassembled WGS sequence"/>
</dbReference>
<dbReference type="GO" id="GO:0071036">
    <property type="term" value="P:nuclear polyadenylation-dependent snoRNA catabolic process"/>
    <property type="evidence" value="ECO:0007669"/>
    <property type="project" value="UniProtKB-ARBA"/>
</dbReference>
<dbReference type="Pfam" id="PF03828">
    <property type="entry name" value="PAP_assoc"/>
    <property type="match status" value="1"/>
</dbReference>
<dbReference type="EC" id="2.7.7.19" evidence="3"/>
<evidence type="ECO:0000256" key="2">
    <source>
        <dbReference type="ARBA" id="ARBA00008593"/>
    </source>
</evidence>
<dbReference type="FunFam" id="3.30.460.10:FF:000006">
    <property type="entry name" value="non-canonical poly(A) RNA polymerase PAPD5"/>
    <property type="match status" value="1"/>
</dbReference>
<evidence type="ECO:0000256" key="7">
    <source>
        <dbReference type="ARBA" id="ARBA00022842"/>
    </source>
</evidence>
<keyword evidence="7" id="KW-0460">Magnesium</keyword>
<dbReference type="Gene3D" id="3.30.460.10">
    <property type="entry name" value="Beta Polymerase, domain 2"/>
    <property type="match status" value="1"/>
</dbReference>
<feature type="region of interest" description="Disordered" evidence="10">
    <location>
        <begin position="522"/>
        <end position="602"/>
    </location>
</feature>
<organism evidence="13 14">
    <name type="scientific">Cyberlindnera fabianii</name>
    <name type="common">Yeast</name>
    <name type="synonym">Hansenula fabianii</name>
    <dbReference type="NCBI Taxonomy" id="36022"/>
    <lineage>
        <taxon>Eukaryota</taxon>
        <taxon>Fungi</taxon>
        <taxon>Dikarya</taxon>
        <taxon>Ascomycota</taxon>
        <taxon>Saccharomycotina</taxon>
        <taxon>Saccharomycetes</taxon>
        <taxon>Phaffomycetales</taxon>
        <taxon>Phaffomycetaceae</taxon>
        <taxon>Cyberlindnera</taxon>
    </lineage>
</organism>
<keyword evidence="6" id="KW-0132">Cell division</keyword>
<evidence type="ECO:0000256" key="9">
    <source>
        <dbReference type="ARBA" id="ARBA00048830"/>
    </source>
</evidence>
<dbReference type="GO" id="GO:0071044">
    <property type="term" value="P:histone mRNA catabolic process"/>
    <property type="evidence" value="ECO:0007669"/>
    <property type="project" value="UniProtKB-ARBA"/>
</dbReference>
<dbReference type="InterPro" id="IPR054708">
    <property type="entry name" value="MTPAP-like_central"/>
</dbReference>
<dbReference type="GO" id="GO:0034475">
    <property type="term" value="P:U4 snRNA 3'-end processing"/>
    <property type="evidence" value="ECO:0007669"/>
    <property type="project" value="UniProtKB-ARBA"/>
</dbReference>
<dbReference type="STRING" id="36022.A0A1V2LCR5"/>
<dbReference type="Gene3D" id="1.10.1410.10">
    <property type="match status" value="1"/>
</dbReference>
<dbReference type="GO" id="GO:0043634">
    <property type="term" value="P:polyadenylation-dependent ncRNA catabolic process"/>
    <property type="evidence" value="ECO:0007669"/>
    <property type="project" value="TreeGrafter"/>
</dbReference>
<dbReference type="EMBL" id="MPUK01000001">
    <property type="protein sequence ID" value="ONH69657.1"/>
    <property type="molecule type" value="Genomic_DNA"/>
</dbReference>
<feature type="region of interest" description="Disordered" evidence="10">
    <location>
        <begin position="88"/>
        <end position="127"/>
    </location>
</feature>
<dbReference type="GO" id="GO:0005730">
    <property type="term" value="C:nucleolus"/>
    <property type="evidence" value="ECO:0007669"/>
    <property type="project" value="TreeGrafter"/>
</dbReference>
<dbReference type="GO" id="GO:0071035">
    <property type="term" value="P:nuclear polyadenylation-dependent rRNA catabolic process"/>
    <property type="evidence" value="ECO:0007669"/>
    <property type="project" value="UniProtKB-ARBA"/>
</dbReference>